<protein>
    <submittedName>
        <fullName evidence="1">R3 protein</fullName>
    </submittedName>
</protein>
<name>A0A0E4BBP1_BLV</name>
<organism evidence="1">
    <name type="scientific">Bovine leukemia virus</name>
    <name type="common">BLV</name>
    <dbReference type="NCBI Taxonomy" id="11901"/>
    <lineage>
        <taxon>Viruses</taxon>
        <taxon>Riboviria</taxon>
        <taxon>Pararnavirae</taxon>
        <taxon>Artverviricota</taxon>
        <taxon>Revtraviricetes</taxon>
        <taxon>Ortervirales</taxon>
        <taxon>Retroviridae</taxon>
        <taxon>Orthoretrovirinae</taxon>
        <taxon>Deltaretrovirus</taxon>
        <taxon>Deltaretrovirus bovleu</taxon>
    </lineage>
</organism>
<gene>
    <name evidence="1" type="primary">R3</name>
</gene>
<proteinExistence type="predicted"/>
<dbReference type="EMBL" id="LC005615">
    <property type="protein sequence ID" value="BAR47039.1"/>
    <property type="molecule type" value="Genomic_DNA"/>
</dbReference>
<accession>A0A0E4BBP1</accession>
<dbReference type="EMBL" id="LC005616">
    <property type="protein sequence ID" value="BAR47044.1"/>
    <property type="molecule type" value="Genomic_DNA"/>
</dbReference>
<organismHost>
    <name type="scientific">Bos taurus</name>
    <name type="common">Bovine</name>
    <dbReference type="NCBI Taxonomy" id="9913"/>
</organismHost>
<evidence type="ECO:0000313" key="1">
    <source>
        <dbReference type="EMBL" id="BAR47039.1"/>
    </source>
</evidence>
<sequence>MPKERRSRRRPQPIIRWVLMNVFPYNKPQQRHSSHIQQHLGRLF</sequence>
<reference evidence="1" key="1">
    <citation type="submission" date="2014-10" db="EMBL/GenBank/DDBJ databases">
        <title>Bovine leukemia virus mutated in the pol gene may interfere with wild-type virus replication.</title>
        <authorList>
            <person name="Okazaki K."/>
            <person name="Inoue E."/>
            <person name="Osawa Y."/>
        </authorList>
    </citation>
    <scope>NUCLEOTIDE SEQUENCE</scope>
    <source>
        <strain evidence="1">#469</strain>
    </source>
</reference>